<evidence type="ECO:0000256" key="9">
    <source>
        <dbReference type="ARBA" id="ARBA00023242"/>
    </source>
</evidence>
<comment type="caution">
    <text evidence="11">The sequence shown here is derived from an EMBL/GenBank/DDBJ whole genome shotgun (WGS) entry which is preliminary data.</text>
</comment>
<evidence type="ECO:0000256" key="8">
    <source>
        <dbReference type="ARBA" id="ARBA00023170"/>
    </source>
</evidence>
<keyword evidence="8" id="KW-0675">Receptor</keyword>
<keyword evidence="7" id="KW-0804">Transcription</keyword>
<evidence type="ECO:0000256" key="3">
    <source>
        <dbReference type="ARBA" id="ARBA00022771"/>
    </source>
</evidence>
<evidence type="ECO:0000313" key="12">
    <source>
        <dbReference type="EMBL" id="CAD2187890.1"/>
    </source>
</evidence>
<evidence type="ECO:0000256" key="5">
    <source>
        <dbReference type="ARBA" id="ARBA00023015"/>
    </source>
</evidence>
<dbReference type="SMART" id="SM00399">
    <property type="entry name" value="ZnF_C4"/>
    <property type="match status" value="1"/>
</dbReference>
<dbReference type="PRINTS" id="PR00047">
    <property type="entry name" value="STROIDFINGER"/>
</dbReference>
<sequence>MDPLSKYKGRINGEKRLVENFKYEITCYKKDGKFIWTKQKISPPFKCAVCEQKCTFHYYGVLSCEACKQFFRRVVIKQKVPQCWKNFCCEITKGERCQGCRFNKCLLMGMDPSIVYVKNSQKLNKFIDMLNDLQLELLTKYYKQIIVKNKCIE</sequence>
<evidence type="ECO:0000256" key="2">
    <source>
        <dbReference type="ARBA" id="ARBA00022723"/>
    </source>
</evidence>
<accession>A0A6V7VAR1</accession>
<keyword evidence="3" id="KW-0863">Zinc-finger</keyword>
<keyword evidence="4" id="KW-0862">Zinc</keyword>
<dbReference type="OrthoDB" id="5778501at2759"/>
<feature type="domain" description="Nuclear receptor" evidence="10">
    <location>
        <begin position="44"/>
        <end position="117"/>
    </location>
</feature>
<dbReference type="InterPro" id="IPR050274">
    <property type="entry name" value="Nuclear_hormone_rcpt_NR2"/>
</dbReference>
<evidence type="ECO:0000256" key="6">
    <source>
        <dbReference type="ARBA" id="ARBA00023125"/>
    </source>
</evidence>
<dbReference type="EMBL" id="CAJEWN010000183">
    <property type="protein sequence ID" value="CAD2171394.1"/>
    <property type="molecule type" value="Genomic_DNA"/>
</dbReference>
<dbReference type="PANTHER" id="PTHR24083">
    <property type="entry name" value="NUCLEAR HORMONE RECEPTOR"/>
    <property type="match status" value="1"/>
</dbReference>
<reference evidence="11 13" key="1">
    <citation type="submission" date="2020-08" db="EMBL/GenBank/DDBJ databases">
        <authorList>
            <person name="Koutsovoulos G."/>
            <person name="Danchin GJ E."/>
        </authorList>
    </citation>
    <scope>NUCLEOTIDE SEQUENCE [LARGE SCALE GENOMIC DNA]</scope>
</reference>
<dbReference type="GO" id="GO:0003700">
    <property type="term" value="F:DNA-binding transcription factor activity"/>
    <property type="evidence" value="ECO:0007669"/>
    <property type="project" value="InterPro"/>
</dbReference>
<protein>
    <recommendedName>
        <fullName evidence="10">Nuclear receptor domain-containing protein</fullName>
    </recommendedName>
</protein>
<dbReference type="SUPFAM" id="SSF57716">
    <property type="entry name" value="Glucocorticoid receptor-like (DNA-binding domain)"/>
    <property type="match status" value="1"/>
</dbReference>
<keyword evidence="9" id="KW-0539">Nucleus</keyword>
<name>A0A6V7VAR1_MELEN</name>
<dbReference type="Gene3D" id="3.30.50.10">
    <property type="entry name" value="Erythroid Transcription Factor GATA-1, subunit A"/>
    <property type="match status" value="1"/>
</dbReference>
<keyword evidence="6" id="KW-0238">DNA-binding</keyword>
<dbReference type="PROSITE" id="PS00031">
    <property type="entry name" value="NUCLEAR_REC_DBD_1"/>
    <property type="match status" value="1"/>
</dbReference>
<proteinExistence type="inferred from homology"/>
<dbReference type="Pfam" id="PF00105">
    <property type="entry name" value="zf-C4"/>
    <property type="match status" value="1"/>
</dbReference>
<dbReference type="Proteomes" id="UP000580250">
    <property type="component" value="Unassembled WGS sequence"/>
</dbReference>
<evidence type="ECO:0000259" key="10">
    <source>
        <dbReference type="PROSITE" id="PS51030"/>
    </source>
</evidence>
<keyword evidence="5" id="KW-0805">Transcription regulation</keyword>
<dbReference type="InterPro" id="IPR013088">
    <property type="entry name" value="Znf_NHR/GATA"/>
</dbReference>
<evidence type="ECO:0000256" key="1">
    <source>
        <dbReference type="ARBA" id="ARBA00005993"/>
    </source>
</evidence>
<evidence type="ECO:0000313" key="11">
    <source>
        <dbReference type="EMBL" id="CAD2171394.1"/>
    </source>
</evidence>
<dbReference type="EMBL" id="CAJEWN010000660">
    <property type="protein sequence ID" value="CAD2187890.1"/>
    <property type="molecule type" value="Genomic_DNA"/>
</dbReference>
<dbReference type="PROSITE" id="PS51030">
    <property type="entry name" value="NUCLEAR_REC_DBD_2"/>
    <property type="match status" value="1"/>
</dbReference>
<dbReference type="InterPro" id="IPR001628">
    <property type="entry name" value="Znf_hrmn_rcpt"/>
</dbReference>
<comment type="similarity">
    <text evidence="1">Belongs to the nuclear hormone receptor family.</text>
</comment>
<organism evidence="11 13">
    <name type="scientific">Meloidogyne enterolobii</name>
    <name type="common">Root-knot nematode worm</name>
    <name type="synonym">Meloidogyne mayaguensis</name>
    <dbReference type="NCBI Taxonomy" id="390850"/>
    <lineage>
        <taxon>Eukaryota</taxon>
        <taxon>Metazoa</taxon>
        <taxon>Ecdysozoa</taxon>
        <taxon>Nematoda</taxon>
        <taxon>Chromadorea</taxon>
        <taxon>Rhabditida</taxon>
        <taxon>Tylenchina</taxon>
        <taxon>Tylenchomorpha</taxon>
        <taxon>Tylenchoidea</taxon>
        <taxon>Meloidogynidae</taxon>
        <taxon>Meloidogyninae</taxon>
        <taxon>Meloidogyne</taxon>
    </lineage>
</organism>
<dbReference type="GO" id="GO:0043565">
    <property type="term" value="F:sequence-specific DNA binding"/>
    <property type="evidence" value="ECO:0007669"/>
    <property type="project" value="InterPro"/>
</dbReference>
<evidence type="ECO:0000256" key="7">
    <source>
        <dbReference type="ARBA" id="ARBA00023163"/>
    </source>
</evidence>
<keyword evidence="2" id="KW-0479">Metal-binding</keyword>
<evidence type="ECO:0000313" key="13">
    <source>
        <dbReference type="Proteomes" id="UP000580250"/>
    </source>
</evidence>
<gene>
    <name evidence="11" type="ORF">MENT_LOCUS22876</name>
    <name evidence="12" type="ORF">MENT_LOCUS40504</name>
</gene>
<dbReference type="AlphaFoldDB" id="A0A6V7VAR1"/>
<evidence type="ECO:0000256" key="4">
    <source>
        <dbReference type="ARBA" id="ARBA00022833"/>
    </source>
</evidence>
<dbReference type="GO" id="GO:0008270">
    <property type="term" value="F:zinc ion binding"/>
    <property type="evidence" value="ECO:0007669"/>
    <property type="project" value="UniProtKB-KW"/>
</dbReference>